<dbReference type="CDD" id="cd24006">
    <property type="entry name" value="ASKHA_NBD_PPX_GppA"/>
    <property type="match status" value="1"/>
</dbReference>
<dbReference type="InterPro" id="IPR050273">
    <property type="entry name" value="GppA/Ppx_hydrolase"/>
</dbReference>
<dbReference type="EMBL" id="CAKOAT010238487">
    <property type="protein sequence ID" value="CAH8357851.1"/>
    <property type="molecule type" value="Genomic_DNA"/>
</dbReference>
<keyword evidence="1" id="KW-0378">Hydrolase</keyword>
<dbReference type="SUPFAM" id="SSF109604">
    <property type="entry name" value="HD-domain/PDEase-like"/>
    <property type="match status" value="1"/>
</dbReference>
<dbReference type="PIRSF" id="PIRSF001267">
    <property type="entry name" value="Pyrophosphatase_GppA_Ppx"/>
    <property type="match status" value="1"/>
</dbReference>
<evidence type="ECO:0000259" key="3">
    <source>
        <dbReference type="Pfam" id="PF21447"/>
    </source>
</evidence>
<dbReference type="SUPFAM" id="SSF53067">
    <property type="entry name" value="Actin-like ATPase domain"/>
    <property type="match status" value="2"/>
</dbReference>
<dbReference type="GO" id="GO:0016787">
    <property type="term" value="F:hydrolase activity"/>
    <property type="evidence" value="ECO:0007669"/>
    <property type="project" value="UniProtKB-KW"/>
</dbReference>
<organism evidence="4 5">
    <name type="scientific">Eruca vesicaria subsp. sativa</name>
    <name type="common">Garden rocket</name>
    <name type="synonym">Eruca sativa</name>
    <dbReference type="NCBI Taxonomy" id="29727"/>
    <lineage>
        <taxon>Eukaryota</taxon>
        <taxon>Viridiplantae</taxon>
        <taxon>Streptophyta</taxon>
        <taxon>Embryophyta</taxon>
        <taxon>Tracheophyta</taxon>
        <taxon>Spermatophyta</taxon>
        <taxon>Magnoliopsida</taxon>
        <taxon>eudicotyledons</taxon>
        <taxon>Gunneridae</taxon>
        <taxon>Pentapetalae</taxon>
        <taxon>rosids</taxon>
        <taxon>malvids</taxon>
        <taxon>Brassicales</taxon>
        <taxon>Brassicaceae</taxon>
        <taxon>Brassiceae</taxon>
        <taxon>Eruca</taxon>
    </lineage>
</organism>
<dbReference type="Gene3D" id="3.30.420.150">
    <property type="entry name" value="Exopolyphosphatase. Domain 2"/>
    <property type="match status" value="1"/>
</dbReference>
<evidence type="ECO:0000256" key="1">
    <source>
        <dbReference type="ARBA" id="ARBA00022801"/>
    </source>
</evidence>
<dbReference type="InterPro" id="IPR043129">
    <property type="entry name" value="ATPase_NBD"/>
</dbReference>
<dbReference type="Proteomes" id="UP001642260">
    <property type="component" value="Unassembled WGS sequence"/>
</dbReference>
<dbReference type="InterPro" id="IPR003695">
    <property type="entry name" value="Ppx_GppA_N"/>
</dbReference>
<evidence type="ECO:0000259" key="2">
    <source>
        <dbReference type="Pfam" id="PF02541"/>
    </source>
</evidence>
<dbReference type="Pfam" id="PF21447">
    <property type="entry name" value="Ppx-GppA_III"/>
    <property type="match status" value="1"/>
</dbReference>
<name>A0ABC8KGJ5_ERUVS</name>
<dbReference type="Pfam" id="PF02541">
    <property type="entry name" value="Ppx-GppA"/>
    <property type="match status" value="1"/>
</dbReference>
<sequence>MNSTNPTVSPPSPPPPQHLFTSIDMGTNSFKLLIVQTNPLTKSFLPIHRLNDPVVLSRDSPTSISPHSQSRALHSLRKFKSLILSHRIPPHRVRCVATEALRQAENRNQFVETVLNDVGLQIDVLTGEEEARLVYLGVIQFLPVFERTVLCVDIGGGSTEFVVGVGGKVMIAVSLRLGHVNLTKMGVGIVEMREYIRRVIDESCLRERLRGFEVVVGCSGTIRGIEKAVFSGYGSDLCNHLEEEGYKRDWRFGRGELSSVVEKLCGEGDEEVVRREGFFGRRAEFIVAGAVLLEEVFEALGIEEMEVSEYALGEGVIADSLGKAFGGVCDFNGNARWRSVMRLATRLNGKKRMNHAIHCANIAKEIFVGLRKCNDFNVILDDKDLEYLEAACFLHNIGIITGKKGYHKQSYQIIKNGDHLYSYTVEEVELIALLTRYQRKKFPKLDRAPFKNFAEKAKRKFIIMCLIIRLSVLLQRSENMDLQEFEFLESTNSFKLVVKQQSQEPLVISSQDQAEGKSDALQLEQEVEHFKRLFKKEMVVVFPS</sequence>
<dbReference type="AlphaFoldDB" id="A0ABC8KGJ5"/>
<protein>
    <recommendedName>
        <fullName evidence="6">Ppx/GppA phosphatase domain-containing protein</fullName>
    </recommendedName>
</protein>
<dbReference type="PANTHER" id="PTHR30005:SF0">
    <property type="entry name" value="RETROGRADE REGULATION PROTEIN 2"/>
    <property type="match status" value="1"/>
</dbReference>
<dbReference type="FunFam" id="1.10.3210.10:FF:000025">
    <property type="entry name" value="Exopolyphosphatase"/>
    <property type="match status" value="1"/>
</dbReference>
<reference evidence="4 5" key="1">
    <citation type="submission" date="2022-03" db="EMBL/GenBank/DDBJ databases">
        <authorList>
            <person name="Macdonald S."/>
            <person name="Ahmed S."/>
            <person name="Newling K."/>
        </authorList>
    </citation>
    <scope>NUCLEOTIDE SEQUENCE [LARGE SCALE GENOMIC DNA]</scope>
</reference>
<dbReference type="InterPro" id="IPR030673">
    <property type="entry name" value="PyroPPase_GppA_Ppx"/>
</dbReference>
<evidence type="ECO:0008006" key="6">
    <source>
        <dbReference type="Google" id="ProtNLM"/>
    </source>
</evidence>
<feature type="domain" description="Ppx/GppA phosphatase N-terminal" evidence="2">
    <location>
        <begin position="59"/>
        <end position="323"/>
    </location>
</feature>
<dbReference type="PANTHER" id="PTHR30005">
    <property type="entry name" value="EXOPOLYPHOSPHATASE"/>
    <property type="match status" value="1"/>
</dbReference>
<accession>A0ABC8KGJ5</accession>
<comment type="caution">
    <text evidence="4">The sequence shown here is derived from an EMBL/GenBank/DDBJ whole genome shotgun (WGS) entry which is preliminary data.</text>
</comment>
<feature type="domain" description="Ppx/GppA phosphatase C-terminal" evidence="3">
    <location>
        <begin position="336"/>
        <end position="501"/>
    </location>
</feature>
<evidence type="ECO:0000313" key="5">
    <source>
        <dbReference type="Proteomes" id="UP001642260"/>
    </source>
</evidence>
<proteinExistence type="predicted"/>
<evidence type="ECO:0000313" key="4">
    <source>
        <dbReference type="EMBL" id="CAH8357851.1"/>
    </source>
</evidence>
<dbReference type="Gene3D" id="1.10.3210.10">
    <property type="entry name" value="Hypothetical protein af1432"/>
    <property type="match status" value="1"/>
</dbReference>
<dbReference type="InterPro" id="IPR048950">
    <property type="entry name" value="Ppx_GppA_C"/>
</dbReference>
<dbReference type="Gene3D" id="3.30.420.40">
    <property type="match status" value="1"/>
</dbReference>
<gene>
    <name evidence="4" type="ORF">ERUC_LOCUS23607</name>
</gene>
<keyword evidence="5" id="KW-1185">Reference proteome</keyword>